<dbReference type="InterPro" id="IPR012337">
    <property type="entry name" value="RNaseH-like_sf"/>
</dbReference>
<evidence type="ECO:0000256" key="16">
    <source>
        <dbReference type="ARBA" id="ARBA00023242"/>
    </source>
</evidence>
<evidence type="ECO:0000256" key="7">
    <source>
        <dbReference type="ARBA" id="ARBA00012161"/>
    </source>
</evidence>
<dbReference type="GO" id="GO:0004535">
    <property type="term" value="F:poly(A)-specific ribonuclease activity"/>
    <property type="evidence" value="ECO:0007669"/>
    <property type="project" value="UniProtKB-EC"/>
</dbReference>
<feature type="compositionally biased region" description="Low complexity" evidence="18">
    <location>
        <begin position="228"/>
        <end position="242"/>
    </location>
</feature>
<keyword evidence="11" id="KW-0378">Hydrolase</keyword>
<reference evidence="19" key="2">
    <citation type="submission" date="2020-10" db="EMBL/GenBank/DDBJ databases">
        <authorList>
            <person name="Cooper E.A."/>
            <person name="Brenton Z.W."/>
            <person name="Flinn B.S."/>
            <person name="Jenkins J."/>
            <person name="Shu S."/>
            <person name="Flowers D."/>
            <person name="Luo F."/>
            <person name="Wang Y."/>
            <person name="Xia P."/>
            <person name="Barry K."/>
            <person name="Daum C."/>
            <person name="Lipzen A."/>
            <person name="Yoshinaga Y."/>
            <person name="Schmutz J."/>
            <person name="Saski C."/>
            <person name="Vermerris W."/>
            <person name="Kresovich S."/>
        </authorList>
    </citation>
    <scope>NUCLEOTIDE SEQUENCE</scope>
</reference>
<evidence type="ECO:0000256" key="1">
    <source>
        <dbReference type="ARBA" id="ARBA00001663"/>
    </source>
</evidence>
<evidence type="ECO:0000256" key="11">
    <source>
        <dbReference type="ARBA" id="ARBA00022801"/>
    </source>
</evidence>
<evidence type="ECO:0000256" key="8">
    <source>
        <dbReference type="ARBA" id="ARBA00022490"/>
    </source>
</evidence>
<evidence type="ECO:0000256" key="14">
    <source>
        <dbReference type="ARBA" id="ARBA00023015"/>
    </source>
</evidence>
<protein>
    <recommendedName>
        <fullName evidence="7">poly(A)-specific ribonuclease</fullName>
        <ecNumber evidence="7">3.1.13.4</ecNumber>
    </recommendedName>
</protein>
<keyword evidence="13" id="KW-0694">RNA-binding</keyword>
<feature type="region of interest" description="Disordered" evidence="18">
    <location>
        <begin position="26"/>
        <end position="52"/>
    </location>
</feature>
<comment type="similarity">
    <text evidence="5">Belongs to the CAF1 family.</text>
</comment>
<dbReference type="SUPFAM" id="SSF53098">
    <property type="entry name" value="Ribonuclease H-like"/>
    <property type="match status" value="1"/>
</dbReference>
<keyword evidence="16" id="KW-0539">Nucleus</keyword>
<evidence type="ECO:0000256" key="3">
    <source>
        <dbReference type="ARBA" id="ARBA00004123"/>
    </source>
</evidence>
<comment type="subunit">
    <text evidence="6">Component of the CCR4-NOT complex, at least composed of CRR4 and CAF1 proteins.</text>
</comment>
<dbReference type="Gramene" id="EER98038">
    <property type="protein sequence ID" value="EER98038"/>
    <property type="gene ID" value="SORBI_3002G046600"/>
</dbReference>
<evidence type="ECO:0000256" key="17">
    <source>
        <dbReference type="ARBA" id="ARBA00025148"/>
    </source>
</evidence>
<organism evidence="19 20">
    <name type="scientific">Sorghum bicolor</name>
    <name type="common">Sorghum</name>
    <name type="synonym">Sorghum vulgare</name>
    <dbReference type="NCBI Taxonomy" id="4558"/>
    <lineage>
        <taxon>Eukaryota</taxon>
        <taxon>Viridiplantae</taxon>
        <taxon>Streptophyta</taxon>
        <taxon>Embryophyta</taxon>
        <taxon>Tracheophyta</taxon>
        <taxon>Spermatophyta</taxon>
        <taxon>Magnoliopsida</taxon>
        <taxon>Liliopsida</taxon>
        <taxon>Poales</taxon>
        <taxon>Poaceae</taxon>
        <taxon>PACMAD clade</taxon>
        <taxon>Panicoideae</taxon>
        <taxon>Andropogonodae</taxon>
        <taxon>Andropogoneae</taxon>
        <taxon>Sorghinae</taxon>
        <taxon>Sorghum</taxon>
    </lineage>
</organism>
<comment type="function">
    <text evidence="17">Ubiquitous transcription factor required for a diverse set of processes. It is a component of the CCR4 complex involved in the control of gene expression.</text>
</comment>
<dbReference type="OMA" id="DCSSTME"/>
<evidence type="ECO:0000313" key="20">
    <source>
        <dbReference type="Proteomes" id="UP000807115"/>
    </source>
</evidence>
<dbReference type="InterPro" id="IPR036397">
    <property type="entry name" value="RNaseH_sf"/>
</dbReference>
<keyword evidence="8" id="KW-0963">Cytoplasm</keyword>
<evidence type="ECO:0000256" key="12">
    <source>
        <dbReference type="ARBA" id="ARBA00022839"/>
    </source>
</evidence>
<keyword evidence="14" id="KW-0805">Transcription regulation</keyword>
<comment type="cofactor">
    <cofactor evidence="2">
        <name>a divalent metal cation</name>
        <dbReference type="ChEBI" id="CHEBI:60240"/>
    </cofactor>
</comment>
<dbReference type="GO" id="GO:0046872">
    <property type="term" value="F:metal ion binding"/>
    <property type="evidence" value="ECO:0007669"/>
    <property type="project" value="UniProtKB-KW"/>
</dbReference>
<dbReference type="Proteomes" id="UP000807115">
    <property type="component" value="Chromosome 2"/>
</dbReference>
<dbReference type="FunFam" id="3.30.420.10:FF:000067">
    <property type="entry name" value="Putative CCR4-associated factor 1 11"/>
    <property type="match status" value="1"/>
</dbReference>
<dbReference type="InterPro" id="IPR006941">
    <property type="entry name" value="RNase_CAF1"/>
</dbReference>
<gene>
    <name evidence="19" type="ORF">BDA96_02G046500</name>
</gene>
<dbReference type="GO" id="GO:0003723">
    <property type="term" value="F:RNA binding"/>
    <property type="evidence" value="ECO:0007669"/>
    <property type="project" value="UniProtKB-KW"/>
</dbReference>
<evidence type="ECO:0000313" key="19">
    <source>
        <dbReference type="EMBL" id="KAG0541775.1"/>
    </source>
</evidence>
<name>A0A921RL82_SORBI</name>
<feature type="region of interest" description="Disordered" evidence="18">
    <location>
        <begin position="221"/>
        <end position="268"/>
    </location>
</feature>
<evidence type="ECO:0000256" key="2">
    <source>
        <dbReference type="ARBA" id="ARBA00001968"/>
    </source>
</evidence>
<keyword evidence="10" id="KW-0479">Metal-binding</keyword>
<evidence type="ECO:0000256" key="9">
    <source>
        <dbReference type="ARBA" id="ARBA00022722"/>
    </source>
</evidence>
<keyword evidence="15" id="KW-0804">Transcription</keyword>
<evidence type="ECO:0000256" key="18">
    <source>
        <dbReference type="SAM" id="MobiDB-lite"/>
    </source>
</evidence>
<comment type="catalytic activity">
    <reaction evidence="1">
        <text>Exonucleolytic cleavage of poly(A) to 5'-AMP.</text>
        <dbReference type="EC" id="3.1.13.4"/>
    </reaction>
</comment>
<evidence type="ECO:0000256" key="15">
    <source>
        <dbReference type="ARBA" id="ARBA00023163"/>
    </source>
</evidence>
<accession>A0A921RL82</accession>
<dbReference type="EMBL" id="CM027681">
    <property type="protein sequence ID" value="KAG0541775.1"/>
    <property type="molecule type" value="Genomic_DNA"/>
</dbReference>
<evidence type="ECO:0000256" key="10">
    <source>
        <dbReference type="ARBA" id="ARBA00022723"/>
    </source>
</evidence>
<evidence type="ECO:0000256" key="4">
    <source>
        <dbReference type="ARBA" id="ARBA00004496"/>
    </source>
</evidence>
<keyword evidence="9" id="KW-0540">Nuclease</keyword>
<dbReference type="GO" id="GO:0005634">
    <property type="term" value="C:nucleus"/>
    <property type="evidence" value="ECO:0007669"/>
    <property type="project" value="UniProtKB-SubCell"/>
</dbReference>
<proteinExistence type="inferred from homology"/>
<evidence type="ECO:0000256" key="5">
    <source>
        <dbReference type="ARBA" id="ARBA00008372"/>
    </source>
</evidence>
<reference evidence="19" key="1">
    <citation type="journal article" date="2019" name="BMC Genomics">
        <title>A new reference genome for Sorghum bicolor reveals high levels of sequence similarity between sweet and grain genotypes: implications for the genetics of sugar metabolism.</title>
        <authorList>
            <person name="Cooper E.A."/>
            <person name="Brenton Z.W."/>
            <person name="Flinn B.S."/>
            <person name="Jenkins J."/>
            <person name="Shu S."/>
            <person name="Flowers D."/>
            <person name="Luo F."/>
            <person name="Wang Y."/>
            <person name="Xia P."/>
            <person name="Barry K."/>
            <person name="Daum C."/>
            <person name="Lipzen A."/>
            <person name="Yoshinaga Y."/>
            <person name="Schmutz J."/>
            <person name="Saski C."/>
            <person name="Vermerris W."/>
            <person name="Kresovich S."/>
        </authorList>
    </citation>
    <scope>NUCLEOTIDE SEQUENCE</scope>
</reference>
<dbReference type="GO" id="GO:0030014">
    <property type="term" value="C:CCR4-NOT complex"/>
    <property type="evidence" value="ECO:0007669"/>
    <property type="project" value="InterPro"/>
</dbReference>
<comment type="subcellular location">
    <subcellularLocation>
        <location evidence="4">Cytoplasm</location>
    </subcellularLocation>
    <subcellularLocation>
        <location evidence="3">Nucleus</location>
    </subcellularLocation>
</comment>
<keyword evidence="12" id="KW-0269">Exonuclease</keyword>
<dbReference type="InterPro" id="IPR039637">
    <property type="entry name" value="CNOT7/CNOT8/Pop2"/>
</dbReference>
<sequence>MCGAPVFPAIPTPFVYRPQAAAPADVTNVALPPPPSTPSLDTSAPPHEHDTLPESYAALLSRQQLMAQATRELLAAAQQQMARPDRQASAKVATRGAPVPPPIKMRFVPNTMPAADVYRPQAAVVDVTDVGSPPPSTPPGSCSSLETGAPPHDTLAESYAAALLSQQQQQLMAGATRGLLAAAAQQMARPDRQQVATRGARVASPIKMRFVVPNTMPAPAADVMDAGSSAPSTPSPSRCSSSLETTPSPRGPLPPSLPDPAAACASHHPLTPGAAWGLATKPPMVPVPFPPARPPAPHVEVRQVWAHNFEQEAKLIESLLPKFRYLAVDTKFPGTVYRPAGPAHTLKPEERYKLLRSTVDALDPIQLGLTLFDDAGCRLPSLVGLGDGATAGTRYVWEFNFREFDVRRHRHTPESIAALRARGVDLDRTRRDGVDAAAAFGPRLRKWARAGLGRAGVVTASGGYDLAYLVKMMLGPGFRMPASAAEFEVVAGALLRRRRVFDVREMARLCPSDHLRRGLDSVAAKLNVARAAGEAHQAGYDSLLTCYTFVKLREICFDDDGKLTSVDGILAEITAL</sequence>
<dbReference type="GO" id="GO:0005737">
    <property type="term" value="C:cytoplasm"/>
    <property type="evidence" value="ECO:0007669"/>
    <property type="project" value="UniProtKB-SubCell"/>
</dbReference>
<dbReference type="PANTHER" id="PTHR10797">
    <property type="entry name" value="CCR4-NOT TRANSCRIPTION COMPLEX SUBUNIT"/>
    <property type="match status" value="1"/>
</dbReference>
<feature type="compositionally biased region" description="Pro residues" evidence="18">
    <location>
        <begin position="249"/>
        <end position="258"/>
    </location>
</feature>
<dbReference type="EC" id="3.1.13.4" evidence="7"/>
<dbReference type="AlphaFoldDB" id="A0A921RL82"/>
<comment type="caution">
    <text evidence="19">The sequence shown here is derived from an EMBL/GenBank/DDBJ whole genome shotgun (WGS) entry which is preliminary data.</text>
</comment>
<evidence type="ECO:0000256" key="6">
    <source>
        <dbReference type="ARBA" id="ARBA00011757"/>
    </source>
</evidence>
<dbReference type="Gene3D" id="3.30.420.10">
    <property type="entry name" value="Ribonuclease H-like superfamily/Ribonuclease H"/>
    <property type="match status" value="1"/>
</dbReference>
<evidence type="ECO:0000256" key="13">
    <source>
        <dbReference type="ARBA" id="ARBA00022884"/>
    </source>
</evidence>
<dbReference type="Pfam" id="PF04857">
    <property type="entry name" value="CAF1"/>
    <property type="match status" value="1"/>
</dbReference>